<sequence>MDLKKDKQNGLAKGLLLERKQRISIKGHGDMYIKNTQTQVHELYGWGRKEKSRKNTSSCKEAELLTTSGQVDALHKKIENEIGKLKNFRRSFLKGAMGHPENLMQTFNLDNSSMAPNWEEVLDLEIGSPKTRNRKPKFRTMCVMSSPRSNSSIELYSKPVSAGTDSQRINSCNQPIPRMCGGCNNGCCDEKTMAYSVYQRDFCNMGAASECRMADCYQHCYPSNSSYISCNMPTALPGPVPCSPNCQCPVGSVCQQVDMLMPQGSACEVCNSRCNRKRTTDLHTADFCCNWYPEPAAALKRSLKSKRETLPKYYIAPQQPKLGSSKEKGKIQNPPKSVDKIIKISFRKQKTQINDTKKIDKEKMIIKKYVPVKKQPENMDEIHMHRKYMEMYNTENNKTAIKDSSQNESEINVSQTYTNLPVQMVNRTELATSYNQGLHRSLNRNPITATTRNSRQGPVERVRQLRSVDQIKVTGSNKGAQSTTCKRKTLCIKRNDQVESVSRIKQDSDNIIVHFNRQPIVPENQVPPVQPVSSHRPPRAQTDDGLNRPQIKHLVNNQFCQTPKNLMPSGSENSSHRSKIQETQTDIQLTHPRIISNQSSQTSPRNRMPYLLMTSGYSTQPSHVQQTQTNIRDDEEERREGQTKTPSLNLNSKKASTFREQTAFTETDRRTLGTEQENGPYVGSARNASKFDNNPTTSRSVKSQITQTTSSARICIPWNSLSSKGGSQRKIKYYKPGIRHKLIQISNSTSTCKLSKAHNTTTPNHSDSKYEDFGGQTSLPVIPANTKYKCCLEERAEINNQATQATAFRSTKNVISSDGSVENKALSVHTGLPDSNHSNSELCDEPVTFENKPSTSTSHQKPIIHQISCTVQGVREKRRRSVTFQDERELSNRSVVYWEQLSTQSMEQKREREPEQDPAFTEERLYDNGCNLDLDLLDSYRSSSTANTEFTCNESNYEDEYSTCNESRSHRDYIPPFTGCPCMYKAYLRLIAKCTPLDDSFK</sequence>
<evidence type="ECO:0000313" key="2">
    <source>
        <dbReference type="Proteomes" id="UP000504633"/>
    </source>
</evidence>
<evidence type="ECO:0000313" key="3">
    <source>
        <dbReference type="RefSeq" id="XP_023178160.2"/>
    </source>
</evidence>
<gene>
    <name evidence="3" type="primary">LOC111604330</name>
</gene>
<feature type="region of interest" description="Disordered" evidence="1">
    <location>
        <begin position="616"/>
        <end position="649"/>
    </location>
</feature>
<feature type="region of interest" description="Disordered" evidence="1">
    <location>
        <begin position="522"/>
        <end position="546"/>
    </location>
</feature>
<dbReference type="OrthoDB" id="7860759at2759"/>
<keyword evidence="2" id="KW-1185">Reference proteome</keyword>
<reference evidence="3" key="1">
    <citation type="submission" date="2025-08" db="UniProtKB">
        <authorList>
            <consortium name="RefSeq"/>
        </authorList>
    </citation>
    <scope>IDENTIFICATION</scope>
    <source>
        <strain evidence="3">15085-1641.00</strain>
        <tissue evidence="3">Whole body</tissue>
    </source>
</reference>
<feature type="region of interest" description="Disordered" evidence="1">
    <location>
        <begin position="674"/>
        <end position="705"/>
    </location>
</feature>
<dbReference type="GeneID" id="111604330"/>
<dbReference type="AlphaFoldDB" id="A0A6J1M9X8"/>
<evidence type="ECO:0000256" key="1">
    <source>
        <dbReference type="SAM" id="MobiDB-lite"/>
    </source>
</evidence>
<name>A0A6J1M9X8_DROHY</name>
<accession>A0A6J1M9X8</accession>
<organism evidence="2 3">
    <name type="scientific">Drosophila hydei</name>
    <name type="common">Fruit fly</name>
    <dbReference type="NCBI Taxonomy" id="7224"/>
    <lineage>
        <taxon>Eukaryota</taxon>
        <taxon>Metazoa</taxon>
        <taxon>Ecdysozoa</taxon>
        <taxon>Arthropoda</taxon>
        <taxon>Hexapoda</taxon>
        <taxon>Insecta</taxon>
        <taxon>Pterygota</taxon>
        <taxon>Neoptera</taxon>
        <taxon>Endopterygota</taxon>
        <taxon>Diptera</taxon>
        <taxon>Brachycera</taxon>
        <taxon>Muscomorpha</taxon>
        <taxon>Ephydroidea</taxon>
        <taxon>Drosophilidae</taxon>
        <taxon>Drosophila</taxon>
    </lineage>
</organism>
<feature type="compositionally biased region" description="Polar residues" evidence="1">
    <location>
        <begin position="616"/>
        <end position="630"/>
    </location>
</feature>
<proteinExistence type="predicted"/>
<feature type="compositionally biased region" description="Low complexity" evidence="1">
    <location>
        <begin position="522"/>
        <end position="535"/>
    </location>
</feature>
<feature type="compositionally biased region" description="Polar residues" evidence="1">
    <location>
        <begin position="686"/>
        <end position="705"/>
    </location>
</feature>
<dbReference type="Proteomes" id="UP000504633">
    <property type="component" value="Unplaced"/>
</dbReference>
<protein>
    <submittedName>
        <fullName evidence="3">Uncharacterized protein LOC111604330</fullName>
    </submittedName>
</protein>
<dbReference type="KEGG" id="dhe:111604330"/>
<dbReference type="OMA" id="SARICIP"/>
<dbReference type="RefSeq" id="XP_023178160.2">
    <property type="nucleotide sequence ID" value="XM_023322392.2"/>
</dbReference>